<reference evidence="3" key="3">
    <citation type="submission" date="2015-04" db="UniProtKB">
        <authorList>
            <consortium name="EnsemblPlants"/>
        </authorList>
    </citation>
    <scope>IDENTIFICATION</scope>
    <source>
        <strain evidence="3">cv. Jemalong A17</strain>
    </source>
</reference>
<dbReference type="EnsemblPlants" id="KEH33478">
    <property type="protein sequence ID" value="KEH33478"/>
    <property type="gene ID" value="MTR_3g040210"/>
</dbReference>
<evidence type="ECO:0000256" key="1">
    <source>
        <dbReference type="SAM" id="MobiDB-lite"/>
    </source>
</evidence>
<gene>
    <name evidence="2" type="ordered locus">MTR_3g040210</name>
</gene>
<name>A0A072UWQ0_MEDTR</name>
<evidence type="ECO:0000313" key="4">
    <source>
        <dbReference type="Proteomes" id="UP000002051"/>
    </source>
</evidence>
<dbReference type="Proteomes" id="UP000002051">
    <property type="component" value="Chromosome 3"/>
</dbReference>
<sequence>MQLDSGESYKVKPKTMKITEDKLVVQVENPVDFVSLMHHKVDLTSYLLHQKLDAYFGMLNGPTCEALVKYFRVRAEIFDKDATKLEEVEKILIDPSLEGETRAEMVLKEFTRTKGKPKESQDNNRKFIPYGRLLLEIFYQGDLLKALKDSNVVADEHLGTVVGKYISGYTLRSMCIIKEVDQLKSDLKESMIVSDLMTDFPPISKEDPPEVLVAYVTTHHEKTGEIINYSTIPYTMAGTPLRIASKKRKSKKITSEAAEVEVSDPKPKKPKKAKKEKVVPQENIVGPAIPTVQEKFKDLEPVKILDKRTGGGTSVGSSKVLSDHPQPKIPKKIRCVRKMKVSDYVLQEDAEVEAATDLVTRMEWNKKVTAEQAAYLLDKVVALANQIDIPAASLVKDTAAKDAQKVTKSAEDVQGLVTEETGELFKAAMEVQREEPAC</sequence>
<dbReference type="AlphaFoldDB" id="A0A072UWQ0"/>
<protein>
    <submittedName>
        <fullName evidence="2 3">Uncharacterized protein</fullName>
    </submittedName>
</protein>
<proteinExistence type="predicted"/>
<evidence type="ECO:0000313" key="2">
    <source>
        <dbReference type="EMBL" id="KEH33478.1"/>
    </source>
</evidence>
<dbReference type="EMBL" id="CM001219">
    <property type="protein sequence ID" value="KEH33478.1"/>
    <property type="molecule type" value="Genomic_DNA"/>
</dbReference>
<dbReference type="HOGENOM" id="CLU_015296_0_0_1"/>
<reference evidence="2 4" key="1">
    <citation type="journal article" date="2011" name="Nature">
        <title>The Medicago genome provides insight into the evolution of rhizobial symbioses.</title>
        <authorList>
            <person name="Young N.D."/>
            <person name="Debelle F."/>
            <person name="Oldroyd G.E."/>
            <person name="Geurts R."/>
            <person name="Cannon S.B."/>
            <person name="Udvardi M.K."/>
            <person name="Benedito V.A."/>
            <person name="Mayer K.F."/>
            <person name="Gouzy J."/>
            <person name="Schoof H."/>
            <person name="Van de Peer Y."/>
            <person name="Proost S."/>
            <person name="Cook D.R."/>
            <person name="Meyers B.C."/>
            <person name="Spannagl M."/>
            <person name="Cheung F."/>
            <person name="De Mita S."/>
            <person name="Krishnakumar V."/>
            <person name="Gundlach H."/>
            <person name="Zhou S."/>
            <person name="Mudge J."/>
            <person name="Bharti A.K."/>
            <person name="Murray J.D."/>
            <person name="Naoumkina M.A."/>
            <person name="Rosen B."/>
            <person name="Silverstein K.A."/>
            <person name="Tang H."/>
            <person name="Rombauts S."/>
            <person name="Zhao P.X."/>
            <person name="Zhou P."/>
            <person name="Barbe V."/>
            <person name="Bardou P."/>
            <person name="Bechner M."/>
            <person name="Bellec A."/>
            <person name="Berger A."/>
            <person name="Berges H."/>
            <person name="Bidwell S."/>
            <person name="Bisseling T."/>
            <person name="Choisne N."/>
            <person name="Couloux A."/>
            <person name="Denny R."/>
            <person name="Deshpande S."/>
            <person name="Dai X."/>
            <person name="Doyle J.J."/>
            <person name="Dudez A.M."/>
            <person name="Farmer A.D."/>
            <person name="Fouteau S."/>
            <person name="Franken C."/>
            <person name="Gibelin C."/>
            <person name="Gish J."/>
            <person name="Goldstein S."/>
            <person name="Gonzalez A.J."/>
            <person name="Green P.J."/>
            <person name="Hallab A."/>
            <person name="Hartog M."/>
            <person name="Hua A."/>
            <person name="Humphray S.J."/>
            <person name="Jeong D.H."/>
            <person name="Jing Y."/>
            <person name="Jocker A."/>
            <person name="Kenton S.M."/>
            <person name="Kim D.J."/>
            <person name="Klee K."/>
            <person name="Lai H."/>
            <person name="Lang C."/>
            <person name="Lin S."/>
            <person name="Macmil S.L."/>
            <person name="Magdelenat G."/>
            <person name="Matthews L."/>
            <person name="McCorrison J."/>
            <person name="Monaghan E.L."/>
            <person name="Mun J.H."/>
            <person name="Najar F.Z."/>
            <person name="Nicholson C."/>
            <person name="Noirot C."/>
            <person name="O'Bleness M."/>
            <person name="Paule C.R."/>
            <person name="Poulain J."/>
            <person name="Prion F."/>
            <person name="Qin B."/>
            <person name="Qu C."/>
            <person name="Retzel E.F."/>
            <person name="Riddle C."/>
            <person name="Sallet E."/>
            <person name="Samain S."/>
            <person name="Samson N."/>
            <person name="Sanders I."/>
            <person name="Saurat O."/>
            <person name="Scarpelli C."/>
            <person name="Schiex T."/>
            <person name="Segurens B."/>
            <person name="Severin A.J."/>
            <person name="Sherrier D.J."/>
            <person name="Shi R."/>
            <person name="Sims S."/>
            <person name="Singer S.R."/>
            <person name="Sinharoy S."/>
            <person name="Sterck L."/>
            <person name="Viollet A."/>
            <person name="Wang B.B."/>
            <person name="Wang K."/>
            <person name="Wang M."/>
            <person name="Wang X."/>
            <person name="Warfsmann J."/>
            <person name="Weissenbach J."/>
            <person name="White D.D."/>
            <person name="White J.D."/>
            <person name="Wiley G.B."/>
            <person name="Wincker P."/>
            <person name="Xing Y."/>
            <person name="Yang L."/>
            <person name="Yao Z."/>
            <person name="Ying F."/>
            <person name="Zhai J."/>
            <person name="Zhou L."/>
            <person name="Zuber A."/>
            <person name="Denarie J."/>
            <person name="Dixon R.A."/>
            <person name="May G.D."/>
            <person name="Schwartz D.C."/>
            <person name="Rogers J."/>
            <person name="Quetier F."/>
            <person name="Town C.D."/>
            <person name="Roe B.A."/>
        </authorList>
    </citation>
    <scope>NUCLEOTIDE SEQUENCE [LARGE SCALE GENOMIC DNA]</scope>
    <source>
        <strain evidence="2">A17</strain>
        <strain evidence="3 4">cv. Jemalong A17</strain>
    </source>
</reference>
<feature type="region of interest" description="Disordered" evidence="1">
    <location>
        <begin position="245"/>
        <end position="279"/>
    </location>
</feature>
<reference evidence="2 4" key="2">
    <citation type="journal article" date="2014" name="BMC Genomics">
        <title>An improved genome release (version Mt4.0) for the model legume Medicago truncatula.</title>
        <authorList>
            <person name="Tang H."/>
            <person name="Krishnakumar V."/>
            <person name="Bidwell S."/>
            <person name="Rosen B."/>
            <person name="Chan A."/>
            <person name="Zhou S."/>
            <person name="Gentzbittel L."/>
            <person name="Childs K.L."/>
            <person name="Yandell M."/>
            <person name="Gundlach H."/>
            <person name="Mayer K.F."/>
            <person name="Schwartz D.C."/>
            <person name="Town C.D."/>
        </authorList>
    </citation>
    <scope>GENOME REANNOTATION</scope>
    <source>
        <strain evidence="2">A17</strain>
        <strain evidence="3 4">cv. Jemalong A17</strain>
    </source>
</reference>
<feature type="region of interest" description="Disordered" evidence="1">
    <location>
        <begin position="307"/>
        <end position="326"/>
    </location>
</feature>
<organism evidence="2 4">
    <name type="scientific">Medicago truncatula</name>
    <name type="common">Barrel medic</name>
    <name type="synonym">Medicago tribuloides</name>
    <dbReference type="NCBI Taxonomy" id="3880"/>
    <lineage>
        <taxon>Eukaryota</taxon>
        <taxon>Viridiplantae</taxon>
        <taxon>Streptophyta</taxon>
        <taxon>Embryophyta</taxon>
        <taxon>Tracheophyta</taxon>
        <taxon>Spermatophyta</taxon>
        <taxon>Magnoliopsida</taxon>
        <taxon>eudicotyledons</taxon>
        <taxon>Gunneridae</taxon>
        <taxon>Pentapetalae</taxon>
        <taxon>rosids</taxon>
        <taxon>fabids</taxon>
        <taxon>Fabales</taxon>
        <taxon>Fabaceae</taxon>
        <taxon>Papilionoideae</taxon>
        <taxon>50 kb inversion clade</taxon>
        <taxon>NPAAA clade</taxon>
        <taxon>Hologalegina</taxon>
        <taxon>IRL clade</taxon>
        <taxon>Trifolieae</taxon>
        <taxon>Medicago</taxon>
    </lineage>
</organism>
<keyword evidence="4" id="KW-1185">Reference proteome</keyword>
<evidence type="ECO:0000313" key="3">
    <source>
        <dbReference type="EnsemblPlants" id="KEH33478"/>
    </source>
</evidence>
<accession>A0A072UWQ0</accession>